<evidence type="ECO:0000313" key="3">
    <source>
        <dbReference type="Proteomes" id="UP001595823"/>
    </source>
</evidence>
<organism evidence="2 3">
    <name type="scientific">Salininema proteolyticum</name>
    <dbReference type="NCBI Taxonomy" id="1607685"/>
    <lineage>
        <taxon>Bacteria</taxon>
        <taxon>Bacillati</taxon>
        <taxon>Actinomycetota</taxon>
        <taxon>Actinomycetes</taxon>
        <taxon>Glycomycetales</taxon>
        <taxon>Glycomycetaceae</taxon>
        <taxon>Salininema</taxon>
    </lineage>
</organism>
<dbReference type="Proteomes" id="UP001595823">
    <property type="component" value="Unassembled WGS sequence"/>
</dbReference>
<name>A0ABV8TYY5_9ACTN</name>
<evidence type="ECO:0000256" key="1">
    <source>
        <dbReference type="SAM" id="Phobius"/>
    </source>
</evidence>
<gene>
    <name evidence="2" type="ORF">ACFPET_12530</name>
</gene>
<protein>
    <submittedName>
        <fullName evidence="2">Uncharacterized protein</fullName>
    </submittedName>
</protein>
<reference evidence="3" key="1">
    <citation type="journal article" date="2019" name="Int. J. Syst. Evol. Microbiol.">
        <title>The Global Catalogue of Microorganisms (GCM) 10K type strain sequencing project: providing services to taxonomists for standard genome sequencing and annotation.</title>
        <authorList>
            <consortium name="The Broad Institute Genomics Platform"/>
            <consortium name="The Broad Institute Genome Sequencing Center for Infectious Disease"/>
            <person name="Wu L."/>
            <person name="Ma J."/>
        </authorList>
    </citation>
    <scope>NUCLEOTIDE SEQUENCE [LARGE SCALE GENOMIC DNA]</scope>
    <source>
        <strain evidence="3">IBRC-M 10908</strain>
    </source>
</reference>
<proteinExistence type="predicted"/>
<dbReference type="EMBL" id="JBHSDK010000015">
    <property type="protein sequence ID" value="MFC4336031.1"/>
    <property type="molecule type" value="Genomic_DNA"/>
</dbReference>
<evidence type="ECO:0000313" key="2">
    <source>
        <dbReference type="EMBL" id="MFC4336031.1"/>
    </source>
</evidence>
<dbReference type="RefSeq" id="WP_380621462.1">
    <property type="nucleotide sequence ID" value="NZ_JBHSDK010000015.1"/>
</dbReference>
<comment type="caution">
    <text evidence="2">The sequence shown here is derived from an EMBL/GenBank/DDBJ whole genome shotgun (WGS) entry which is preliminary data.</text>
</comment>
<keyword evidence="1" id="KW-1133">Transmembrane helix</keyword>
<keyword evidence="3" id="KW-1185">Reference proteome</keyword>
<keyword evidence="1" id="KW-0812">Transmembrane</keyword>
<feature type="transmembrane region" description="Helical" evidence="1">
    <location>
        <begin position="6"/>
        <end position="24"/>
    </location>
</feature>
<sequence length="77" mass="8807">MDSWEVAWLVLMTAFGALELAALVRREKGDTFSEHVWEWFAVERAEEPPPWHVQARRAVLLCAAVWLTAHFATGGWV</sequence>
<keyword evidence="1" id="KW-0472">Membrane</keyword>
<accession>A0ABV8TYY5</accession>